<keyword evidence="8" id="KW-0378">Hydrolase</keyword>
<evidence type="ECO:0000256" key="13">
    <source>
        <dbReference type="ARBA" id="ARBA00023180"/>
    </source>
</evidence>
<evidence type="ECO:0000256" key="15">
    <source>
        <dbReference type="SAM" id="SignalP"/>
    </source>
</evidence>
<evidence type="ECO:0000256" key="6">
    <source>
        <dbReference type="ARBA" id="ARBA00022670"/>
    </source>
</evidence>
<feature type="chain" id="PRO_5044155250" description="Carboxypeptidase" evidence="15">
    <location>
        <begin position="23"/>
        <end position="1227"/>
    </location>
</feature>
<dbReference type="AlphaFoldDB" id="A0A8H4HC23"/>
<dbReference type="PANTHER" id="PTHR22601">
    <property type="entry name" value="ISP4 LIKE PROTEIN"/>
    <property type="match status" value="1"/>
</dbReference>
<reference evidence="16" key="2">
    <citation type="submission" date="2020-04" db="EMBL/GenBank/DDBJ databases">
        <authorList>
            <person name="Santos R.A.C."/>
            <person name="Steenwyk J.L."/>
            <person name="Rivero-Menendez O."/>
            <person name="Mead M.E."/>
            <person name="Silva L.P."/>
            <person name="Bastos R.W."/>
            <person name="Alastruey-Izquierdo A."/>
            <person name="Goldman G.H."/>
            <person name="Rokas A."/>
        </authorList>
    </citation>
    <scope>NUCLEOTIDE SEQUENCE</scope>
    <source>
        <strain evidence="16">CNM-CM6805</strain>
    </source>
</reference>
<evidence type="ECO:0000256" key="8">
    <source>
        <dbReference type="ARBA" id="ARBA00022801"/>
    </source>
</evidence>
<name>A0A8H4HC23_9EURO</name>
<evidence type="ECO:0000256" key="7">
    <source>
        <dbReference type="ARBA" id="ARBA00022692"/>
    </source>
</evidence>
<reference evidence="16" key="1">
    <citation type="journal article" date="2020" name="bioRxiv">
        <title>Genomic and phenotypic heterogeneity of clinical isolates of the human pathogens Aspergillus fumigatus, Aspergillus lentulus and Aspergillus fumigatiaffinis.</title>
        <authorList>
            <person name="dos Santos R.A.C."/>
            <person name="Steenwyk J.L."/>
            <person name="Rivero-Menendez O."/>
            <person name="Mead M.E."/>
            <person name="Silva L.P."/>
            <person name="Bastos R.W."/>
            <person name="Alastruey-Izquierdo A."/>
            <person name="Goldman G.H."/>
            <person name="Rokas A."/>
        </authorList>
    </citation>
    <scope>NUCLEOTIDE SEQUENCE</scope>
    <source>
        <strain evidence="16">CNM-CM6805</strain>
    </source>
</reference>
<evidence type="ECO:0000256" key="3">
    <source>
        <dbReference type="ARBA" id="ARBA00009431"/>
    </source>
</evidence>
<dbReference type="InterPro" id="IPR029058">
    <property type="entry name" value="AB_hydrolase_fold"/>
</dbReference>
<evidence type="ECO:0000256" key="5">
    <source>
        <dbReference type="ARBA" id="ARBA00022645"/>
    </source>
</evidence>
<feature type="transmembrane region" description="Helical" evidence="14">
    <location>
        <begin position="568"/>
        <end position="586"/>
    </location>
</feature>
<dbReference type="Gene3D" id="1.10.287.410">
    <property type="match status" value="1"/>
</dbReference>
<feature type="transmembrane region" description="Helical" evidence="14">
    <location>
        <begin position="935"/>
        <end position="954"/>
    </location>
</feature>
<gene>
    <name evidence="16" type="ORF">CNMCM6805_005141</name>
</gene>
<comment type="similarity">
    <text evidence="2">Belongs to the oligopeptide OPT transporter family.</text>
</comment>
<keyword evidence="6" id="KW-0645">Protease</keyword>
<evidence type="ECO:0000256" key="2">
    <source>
        <dbReference type="ARBA" id="ARBA00008807"/>
    </source>
</evidence>
<feature type="transmembrane region" description="Helical" evidence="14">
    <location>
        <begin position="851"/>
        <end position="871"/>
    </location>
</feature>
<dbReference type="PRINTS" id="PR00724">
    <property type="entry name" value="CRBOXYPTASEC"/>
</dbReference>
<evidence type="ECO:0000256" key="10">
    <source>
        <dbReference type="ARBA" id="ARBA00022927"/>
    </source>
</evidence>
<dbReference type="InterPro" id="IPR001563">
    <property type="entry name" value="Peptidase_S10"/>
</dbReference>
<evidence type="ECO:0000256" key="14">
    <source>
        <dbReference type="SAM" id="Phobius"/>
    </source>
</evidence>
<evidence type="ECO:0000256" key="12">
    <source>
        <dbReference type="ARBA" id="ARBA00023136"/>
    </source>
</evidence>
<keyword evidence="15" id="KW-0732">Signal</keyword>
<comment type="caution">
    <text evidence="16">The sequence shown here is derived from an EMBL/GenBank/DDBJ whole genome shotgun (WGS) entry which is preliminary data.</text>
</comment>
<keyword evidence="11 14" id="KW-1133">Transmembrane helix</keyword>
<dbReference type="SUPFAM" id="SSF53474">
    <property type="entry name" value="alpha/beta-Hydrolases"/>
    <property type="match status" value="1"/>
</dbReference>
<dbReference type="GO" id="GO:0016020">
    <property type="term" value="C:membrane"/>
    <property type="evidence" value="ECO:0007669"/>
    <property type="project" value="UniProtKB-SubCell"/>
</dbReference>
<evidence type="ECO:0008006" key="18">
    <source>
        <dbReference type="Google" id="ProtNLM"/>
    </source>
</evidence>
<feature type="transmembrane region" description="Helical" evidence="14">
    <location>
        <begin position="636"/>
        <end position="654"/>
    </location>
</feature>
<comment type="similarity">
    <text evidence="3">Belongs to the peptidase S10 family.</text>
</comment>
<sequence>MRRWLAEWSLAGLFALAKGAVADSEGSQALLSCNYDDGSFSTFRSPAFPSHSIRIKEQNDEVCDAGSKQYTGWLEFHGKHIFFWYFDSLNDPLTDPLTLWLTGGPGVSSLVGLMLELGPCRIKTGGNHTERNPYSWTRNSSMIFVDQPVGTGLSYVDSHWDIPTTSEIAAEDMYIFLQIFMTEVFPERRQTPFHIAGESYAGHYIPTLSREILRQNQVPERPEIPLQSMLIGNGYVSPLDTLYGYYETLCTTKPGVDEPVFNHTRCQIISENLPRCISIYEVCYRYPDEVLCKATDAVCGVIKELYHNESHAGGRDPFDITRTCEVDHLCFSQTLEIQKYINKPSIWAALGVPEAVRNFSIESTEVASAFEATTDLYSNVMNDIKYTLEHGVGVLIYNGNLDLACNTAGNLRWAEALRWNGQAPFTSEDLKPWYSNVGGSKVKAGSFKEVFASAPNGVSGKQRFAFVTVDKSGHMFLIQTDIVSTVSDCTSYSASTMESKKESVDISVCQSSRELTNDERAEAPEPQIYTQETQLEIGGDTDDDVVSPEVRASVPADDEDIPVNTFRAWFLGIVGTVVLTALNQFFQLHSPPRRFNQKEHCIVAIMASLVTAFDNGSLATDVYVAFEKFLHIPISLGYRFMFLLATQALSFGIAGLLHKFLVEPAACVWPGVLPTCSMLYTMHQRNKQNEEANGWKMSRMKLFTVVILCGAVYQFLPGFLFTGLTTFAWITWIVPNNVTANQVFGAVSGMDLLPMTLDWNQITGYLGSPLLVPTWALTNVFCGSIFFLWIASPALHWSNVWQGMYMPFSSSKTFDNTGKPYNTSRVMNSDYSLNQTAYHEYSPVFLATTSVLSYGLGFAAVASIIVHTALYHRREIWYGLLASIGKSSVEERPDIHARLMKKYKQVPLWWYGCTFLAIFSISVAFLYVYDTGLPWYGLILAIALHVILLLPTGIMMAYCNIKLSTAVISALVAGYIWPGKMMNNVVFKIFTLVSSAQGLGYISVMKLAHYMKIPPRVTFAAQCTGIIVSWLTQTAVNVWAMGNVEGICTPGASNNFLCPLAAGYAANATFWGLIGPKRLFSEGSMYRSMLWFFLIGAVSPIVLYLLDRRFPRAMLRKVHLPAIFASTASIPPATAANYMAWGIVGLYFNGHLKRRYRQWWMKYNYILSAGLDAALAVGNFLIFFCLAYPGVELKWFGNEITARTADGMGVPLRTVEGGQAFGPRTWT</sequence>
<feature type="transmembrane region" description="Helical" evidence="14">
    <location>
        <begin position="1017"/>
        <end position="1040"/>
    </location>
</feature>
<keyword evidence="17" id="KW-1185">Reference proteome</keyword>
<feature type="signal peptide" evidence="15">
    <location>
        <begin position="1"/>
        <end position="22"/>
    </location>
</feature>
<feature type="transmembrane region" description="Helical" evidence="14">
    <location>
        <begin position="738"/>
        <end position="757"/>
    </location>
</feature>
<proteinExistence type="inferred from homology"/>
<keyword evidence="7 14" id="KW-0812">Transmembrane</keyword>
<keyword evidence="9" id="KW-0571">Peptide transport</keyword>
<dbReference type="Proteomes" id="UP000653565">
    <property type="component" value="Unassembled WGS sequence"/>
</dbReference>
<protein>
    <recommendedName>
        <fullName evidence="18">Carboxypeptidase</fullName>
    </recommendedName>
</protein>
<dbReference type="GO" id="GO:0006508">
    <property type="term" value="P:proteolysis"/>
    <property type="evidence" value="ECO:0007669"/>
    <property type="project" value="UniProtKB-KW"/>
</dbReference>
<evidence type="ECO:0000256" key="4">
    <source>
        <dbReference type="ARBA" id="ARBA00022448"/>
    </source>
</evidence>
<evidence type="ECO:0000313" key="16">
    <source>
        <dbReference type="EMBL" id="KAF4240349.1"/>
    </source>
</evidence>
<dbReference type="GO" id="GO:0035673">
    <property type="term" value="F:oligopeptide transmembrane transporter activity"/>
    <property type="evidence" value="ECO:0007669"/>
    <property type="project" value="InterPro"/>
</dbReference>
<comment type="subcellular location">
    <subcellularLocation>
        <location evidence="1">Membrane</location>
        <topology evidence="1">Multi-pass membrane protein</topology>
    </subcellularLocation>
</comment>
<feature type="transmembrane region" description="Helical" evidence="14">
    <location>
        <begin position="1165"/>
        <end position="1189"/>
    </location>
</feature>
<feature type="transmembrane region" description="Helical" evidence="14">
    <location>
        <begin position="985"/>
        <end position="1005"/>
    </location>
</feature>
<dbReference type="InterPro" id="IPR004813">
    <property type="entry name" value="OPT"/>
</dbReference>
<organism evidence="16 17">
    <name type="scientific">Aspergillus fumigatiaffinis</name>
    <dbReference type="NCBI Taxonomy" id="340414"/>
    <lineage>
        <taxon>Eukaryota</taxon>
        <taxon>Fungi</taxon>
        <taxon>Dikarya</taxon>
        <taxon>Ascomycota</taxon>
        <taxon>Pezizomycotina</taxon>
        <taxon>Eurotiomycetes</taxon>
        <taxon>Eurotiomycetidae</taxon>
        <taxon>Eurotiales</taxon>
        <taxon>Aspergillaceae</taxon>
        <taxon>Aspergillus</taxon>
        <taxon>Aspergillus subgen. Fumigati</taxon>
    </lineage>
</organism>
<feature type="transmembrane region" description="Helical" evidence="14">
    <location>
        <begin position="702"/>
        <end position="732"/>
    </location>
</feature>
<evidence type="ECO:0000256" key="9">
    <source>
        <dbReference type="ARBA" id="ARBA00022856"/>
    </source>
</evidence>
<feature type="transmembrane region" description="Helical" evidence="14">
    <location>
        <begin position="1086"/>
        <end position="1106"/>
    </location>
</feature>
<accession>A0A8H4HC23</accession>
<keyword evidence="10" id="KW-0653">Protein transport</keyword>
<keyword evidence="4" id="KW-0813">Transport</keyword>
<feature type="transmembrane region" description="Helical" evidence="14">
    <location>
        <begin position="908"/>
        <end position="929"/>
    </location>
</feature>
<feature type="transmembrane region" description="Helical" evidence="14">
    <location>
        <begin position="769"/>
        <end position="791"/>
    </location>
</feature>
<dbReference type="GO" id="GO:0015031">
    <property type="term" value="P:protein transport"/>
    <property type="evidence" value="ECO:0007669"/>
    <property type="project" value="UniProtKB-KW"/>
</dbReference>
<evidence type="ECO:0000256" key="1">
    <source>
        <dbReference type="ARBA" id="ARBA00004141"/>
    </source>
</evidence>
<dbReference type="GO" id="GO:0004185">
    <property type="term" value="F:serine-type carboxypeptidase activity"/>
    <property type="evidence" value="ECO:0007669"/>
    <property type="project" value="InterPro"/>
</dbReference>
<dbReference type="Pfam" id="PF00450">
    <property type="entry name" value="Peptidase_S10"/>
    <property type="match status" value="1"/>
</dbReference>
<dbReference type="PROSITE" id="PS00131">
    <property type="entry name" value="CARBOXYPEPT_SER_SER"/>
    <property type="match status" value="1"/>
</dbReference>
<dbReference type="InterPro" id="IPR004648">
    <property type="entry name" value="Oligpept_transpt"/>
</dbReference>
<dbReference type="Pfam" id="PF03169">
    <property type="entry name" value="OPT"/>
    <property type="match status" value="1"/>
</dbReference>
<dbReference type="FunFam" id="1.10.287.410:FF:000003">
    <property type="entry name" value="Carboxypeptidase"/>
    <property type="match status" value="1"/>
</dbReference>
<dbReference type="EMBL" id="JAAAPX010000027">
    <property type="protein sequence ID" value="KAF4240349.1"/>
    <property type="molecule type" value="Genomic_DNA"/>
</dbReference>
<keyword evidence="13" id="KW-0325">Glycoprotein</keyword>
<dbReference type="OrthoDB" id="9986677at2759"/>
<dbReference type="NCBIfam" id="TIGR00727">
    <property type="entry name" value="ISP4_OPT"/>
    <property type="match status" value="1"/>
</dbReference>
<evidence type="ECO:0000313" key="17">
    <source>
        <dbReference type="Proteomes" id="UP000653565"/>
    </source>
</evidence>
<keyword evidence="5" id="KW-0121">Carboxypeptidase</keyword>
<keyword evidence="12 14" id="KW-0472">Membrane</keyword>
<evidence type="ECO:0000256" key="11">
    <source>
        <dbReference type="ARBA" id="ARBA00022989"/>
    </source>
</evidence>
<feature type="transmembrane region" description="Helical" evidence="14">
    <location>
        <begin position="1052"/>
        <end position="1074"/>
    </location>
</feature>
<dbReference type="Gene3D" id="3.40.50.1820">
    <property type="entry name" value="alpha/beta hydrolase"/>
    <property type="match status" value="1"/>
</dbReference>
<dbReference type="InterPro" id="IPR018202">
    <property type="entry name" value="Ser_caboxypep_ser_AS"/>
</dbReference>
<dbReference type="NCBIfam" id="TIGR00728">
    <property type="entry name" value="OPT_sfam"/>
    <property type="match status" value="1"/>
</dbReference>